<dbReference type="EMBL" id="RDFA01000001">
    <property type="protein sequence ID" value="RXK51486.1"/>
    <property type="molecule type" value="Genomic_DNA"/>
</dbReference>
<keyword evidence="4" id="KW-1185">Reference proteome</keyword>
<accession>A0A498L0I1</accession>
<evidence type="ECO:0000259" key="2">
    <source>
        <dbReference type="Pfam" id="PF23996"/>
    </source>
</evidence>
<protein>
    <recommendedName>
        <fullName evidence="2">DUF7314 domain-containing protein</fullName>
    </recommendedName>
</protein>
<dbReference type="Pfam" id="PF23996">
    <property type="entry name" value="DUF7314"/>
    <property type="match status" value="1"/>
</dbReference>
<gene>
    <name evidence="3" type="ORF">EAF64_02285</name>
</gene>
<keyword evidence="1" id="KW-0472">Membrane</keyword>
<name>A0A498L0I1_9EURY</name>
<sequence length="90" mass="9906">MADEFAKGLGILTTSGLAWMVLAGWYFTPSFESNAQLITAAPPAQPTVWDQIGIFLTDVFLWFAILGALTFWIGVPLIEQAREAWANRSS</sequence>
<comment type="caution">
    <text evidence="3">The sequence shown here is derived from an EMBL/GenBank/DDBJ whole genome shotgun (WGS) entry which is preliminary data.</text>
</comment>
<dbReference type="OrthoDB" id="209648at2157"/>
<keyword evidence="1" id="KW-0812">Transmembrane</keyword>
<feature type="domain" description="DUF7314" evidence="2">
    <location>
        <begin position="1"/>
        <end position="88"/>
    </location>
</feature>
<evidence type="ECO:0000256" key="1">
    <source>
        <dbReference type="SAM" id="Phobius"/>
    </source>
</evidence>
<keyword evidence="1" id="KW-1133">Transmembrane helix</keyword>
<reference evidence="3 4" key="1">
    <citation type="submission" date="2019-01" db="EMBL/GenBank/DDBJ databases">
        <title>Halorientalis sp. F13-25 a new haloarchaeum isolated from hypersaline water.</title>
        <authorList>
            <person name="Ana D.-V."/>
            <person name="Cristina S.-P."/>
            <person name="Antonio V."/>
        </authorList>
    </citation>
    <scope>NUCLEOTIDE SEQUENCE [LARGE SCALE GENOMIC DNA]</scope>
    <source>
        <strain evidence="3 4">F13-25</strain>
    </source>
</reference>
<evidence type="ECO:0000313" key="3">
    <source>
        <dbReference type="EMBL" id="RXK51486.1"/>
    </source>
</evidence>
<organism evidence="3 4">
    <name type="scientific">Halorientalis pallida</name>
    <dbReference type="NCBI Taxonomy" id="2479928"/>
    <lineage>
        <taxon>Archaea</taxon>
        <taxon>Methanobacteriati</taxon>
        <taxon>Methanobacteriota</taxon>
        <taxon>Stenosarchaea group</taxon>
        <taxon>Halobacteria</taxon>
        <taxon>Halobacteriales</taxon>
        <taxon>Haloarculaceae</taxon>
        <taxon>Halorientalis</taxon>
    </lineage>
</organism>
<feature type="transmembrane region" description="Helical" evidence="1">
    <location>
        <begin position="9"/>
        <end position="27"/>
    </location>
</feature>
<feature type="transmembrane region" description="Helical" evidence="1">
    <location>
        <begin position="59"/>
        <end position="78"/>
    </location>
</feature>
<dbReference type="InterPro" id="IPR055738">
    <property type="entry name" value="DUF7314"/>
</dbReference>
<dbReference type="Proteomes" id="UP000289691">
    <property type="component" value="Unassembled WGS sequence"/>
</dbReference>
<dbReference type="AlphaFoldDB" id="A0A498L0I1"/>
<dbReference type="RefSeq" id="WP_129067350.1">
    <property type="nucleotide sequence ID" value="NZ_RDFA01000001.1"/>
</dbReference>
<proteinExistence type="predicted"/>
<evidence type="ECO:0000313" key="4">
    <source>
        <dbReference type="Proteomes" id="UP000289691"/>
    </source>
</evidence>